<evidence type="ECO:0000256" key="3">
    <source>
        <dbReference type="ARBA" id="ARBA00022989"/>
    </source>
</evidence>
<evidence type="ECO:0000259" key="6">
    <source>
        <dbReference type="PROSITE" id="PS50850"/>
    </source>
</evidence>
<feature type="transmembrane region" description="Helical" evidence="5">
    <location>
        <begin position="101"/>
        <end position="121"/>
    </location>
</feature>
<dbReference type="PANTHER" id="PTHR23528">
    <property type="match status" value="1"/>
</dbReference>
<keyword evidence="2 5" id="KW-0812">Transmembrane</keyword>
<evidence type="ECO:0000256" key="4">
    <source>
        <dbReference type="ARBA" id="ARBA00023136"/>
    </source>
</evidence>
<feature type="domain" description="Major facilitator superfamily (MFS) profile" evidence="6">
    <location>
        <begin position="27"/>
        <end position="443"/>
    </location>
</feature>
<feature type="transmembrane region" description="Helical" evidence="5">
    <location>
        <begin position="167"/>
        <end position="190"/>
    </location>
</feature>
<evidence type="ECO:0000313" key="8">
    <source>
        <dbReference type="Proteomes" id="UP000612362"/>
    </source>
</evidence>
<reference evidence="7" key="1">
    <citation type="submission" date="2020-10" db="EMBL/GenBank/DDBJ databases">
        <title>Taxonomic study of unclassified bacteria belonging to the class Ktedonobacteria.</title>
        <authorList>
            <person name="Yabe S."/>
            <person name="Wang C.M."/>
            <person name="Zheng Y."/>
            <person name="Sakai Y."/>
            <person name="Cavaletti L."/>
            <person name="Monciardini P."/>
            <person name="Donadio S."/>
        </authorList>
    </citation>
    <scope>NUCLEOTIDE SEQUENCE</scope>
    <source>
        <strain evidence="7">SOSP1-1</strain>
    </source>
</reference>
<dbReference type="GO" id="GO:0022857">
    <property type="term" value="F:transmembrane transporter activity"/>
    <property type="evidence" value="ECO:0007669"/>
    <property type="project" value="InterPro"/>
</dbReference>
<organism evidence="7 8">
    <name type="scientific">Ktedonospora formicarum</name>
    <dbReference type="NCBI Taxonomy" id="2778364"/>
    <lineage>
        <taxon>Bacteria</taxon>
        <taxon>Bacillati</taxon>
        <taxon>Chloroflexota</taxon>
        <taxon>Ktedonobacteria</taxon>
        <taxon>Ktedonobacterales</taxon>
        <taxon>Ktedonobacteraceae</taxon>
        <taxon>Ktedonospora</taxon>
    </lineage>
</organism>
<evidence type="ECO:0000256" key="1">
    <source>
        <dbReference type="ARBA" id="ARBA00004651"/>
    </source>
</evidence>
<dbReference type="Proteomes" id="UP000612362">
    <property type="component" value="Unassembled WGS sequence"/>
</dbReference>
<keyword evidence="8" id="KW-1185">Reference proteome</keyword>
<comment type="caution">
    <text evidence="7">The sequence shown here is derived from an EMBL/GenBank/DDBJ whole genome shotgun (WGS) entry which is preliminary data.</text>
</comment>
<dbReference type="PROSITE" id="PS00216">
    <property type="entry name" value="SUGAR_TRANSPORT_1"/>
    <property type="match status" value="1"/>
</dbReference>
<dbReference type="Gene3D" id="1.20.1250.20">
    <property type="entry name" value="MFS general substrate transporter like domains"/>
    <property type="match status" value="2"/>
</dbReference>
<dbReference type="GO" id="GO:0005886">
    <property type="term" value="C:plasma membrane"/>
    <property type="evidence" value="ECO:0007669"/>
    <property type="project" value="UniProtKB-SubCell"/>
</dbReference>
<dbReference type="PANTHER" id="PTHR23528:SF1">
    <property type="entry name" value="MAJOR FACILITATOR SUPERFAMILY (MFS) PROFILE DOMAIN-CONTAINING PROTEIN"/>
    <property type="match status" value="1"/>
</dbReference>
<feature type="transmembrane region" description="Helical" evidence="5">
    <location>
        <begin position="416"/>
        <end position="437"/>
    </location>
</feature>
<evidence type="ECO:0000256" key="2">
    <source>
        <dbReference type="ARBA" id="ARBA00022692"/>
    </source>
</evidence>
<gene>
    <name evidence="7" type="ORF">KSX_76880</name>
</gene>
<sequence>MEIPRQPGIDAEVAIPAIEPRPVSIFEQININIFWLANQFHWNAIMAVILPSMVAKLLDPALKDLNLTLVVVWGTLVATVVNPLTGAISDYATFRMGRRRPFMIVGTIFNIIALVAFAFSPAINPSLLIPTFALLFVLLQLSNNVANSPWSAIIADKVPTRQRGVTAGINGICLLLGTALGSVVAGLIVNKKDPLDVYKQDITWIFLLIAVVQIALVIYTILTVKETPLAPGTRERFGFGTFVRGFFFKPSRYPDLWWVLLTRLLMQMGIWTIFYFLQYYADDVLKVSGEQFIGGAFLPVLLVASLPTSLLAGWASDHWGRKGMIYLSGFVMALVCLIFIFFQSPLMALIAAALFGIGYGANSSVDWALATDTLPPTDEAGKFLGLWSAMGILPQVIGICIGGILLQMLHNTPNNFGYTILFLVTTIYFAFGTILIYQVKGVK</sequence>
<dbReference type="InterPro" id="IPR036259">
    <property type="entry name" value="MFS_trans_sf"/>
</dbReference>
<dbReference type="PROSITE" id="PS50850">
    <property type="entry name" value="MFS"/>
    <property type="match status" value="1"/>
</dbReference>
<feature type="transmembrane region" description="Helical" evidence="5">
    <location>
        <begin position="70"/>
        <end position="89"/>
    </location>
</feature>
<evidence type="ECO:0000313" key="7">
    <source>
        <dbReference type="EMBL" id="GHO49525.1"/>
    </source>
</evidence>
<feature type="transmembrane region" description="Helical" evidence="5">
    <location>
        <begin position="40"/>
        <end position="58"/>
    </location>
</feature>
<comment type="subcellular location">
    <subcellularLocation>
        <location evidence="1">Cell membrane</location>
        <topology evidence="1">Multi-pass membrane protein</topology>
    </subcellularLocation>
</comment>
<dbReference type="SUPFAM" id="SSF103473">
    <property type="entry name" value="MFS general substrate transporter"/>
    <property type="match status" value="1"/>
</dbReference>
<feature type="transmembrane region" description="Helical" evidence="5">
    <location>
        <begin position="127"/>
        <end position="146"/>
    </location>
</feature>
<dbReference type="RefSeq" id="WP_220198639.1">
    <property type="nucleotide sequence ID" value="NZ_BNJF01000005.1"/>
</dbReference>
<feature type="transmembrane region" description="Helical" evidence="5">
    <location>
        <begin position="292"/>
        <end position="312"/>
    </location>
</feature>
<protein>
    <submittedName>
        <fullName evidence="7">MFS transporter</fullName>
    </submittedName>
</protein>
<dbReference type="EMBL" id="BNJF01000005">
    <property type="protein sequence ID" value="GHO49525.1"/>
    <property type="molecule type" value="Genomic_DNA"/>
</dbReference>
<name>A0A8J3MVN5_9CHLR</name>
<feature type="transmembrane region" description="Helical" evidence="5">
    <location>
        <begin position="383"/>
        <end position="410"/>
    </location>
</feature>
<dbReference type="InterPro" id="IPR020846">
    <property type="entry name" value="MFS_dom"/>
</dbReference>
<evidence type="ECO:0000256" key="5">
    <source>
        <dbReference type="SAM" id="Phobius"/>
    </source>
</evidence>
<dbReference type="AlphaFoldDB" id="A0A8J3MVN5"/>
<dbReference type="InterPro" id="IPR005829">
    <property type="entry name" value="Sugar_transporter_CS"/>
</dbReference>
<accession>A0A8J3MVN5</accession>
<keyword evidence="3 5" id="KW-1133">Transmembrane helix</keyword>
<dbReference type="Pfam" id="PF07690">
    <property type="entry name" value="MFS_1"/>
    <property type="match status" value="1"/>
</dbReference>
<feature type="transmembrane region" description="Helical" evidence="5">
    <location>
        <begin position="256"/>
        <end position="280"/>
    </location>
</feature>
<feature type="transmembrane region" description="Helical" evidence="5">
    <location>
        <begin position="324"/>
        <end position="342"/>
    </location>
</feature>
<keyword evidence="4 5" id="KW-0472">Membrane</keyword>
<dbReference type="InterPro" id="IPR011701">
    <property type="entry name" value="MFS"/>
</dbReference>
<proteinExistence type="predicted"/>
<feature type="transmembrane region" description="Helical" evidence="5">
    <location>
        <begin position="348"/>
        <end position="371"/>
    </location>
</feature>
<feature type="transmembrane region" description="Helical" evidence="5">
    <location>
        <begin position="202"/>
        <end position="224"/>
    </location>
</feature>